<accession>A0A6Q2XHG5</accession>
<dbReference type="PROSITE" id="PS50896">
    <property type="entry name" value="LISH"/>
    <property type="match status" value="1"/>
</dbReference>
<dbReference type="FunCoup" id="A0A6Q2XHG5">
    <property type="interactions" value="384"/>
</dbReference>
<evidence type="ECO:0000256" key="7">
    <source>
        <dbReference type="ARBA" id="ARBA00023273"/>
    </source>
</evidence>
<evidence type="ECO:0000256" key="4">
    <source>
        <dbReference type="ARBA" id="ARBA00022490"/>
    </source>
</evidence>
<reference evidence="11" key="3">
    <citation type="submission" date="2025-08" db="UniProtKB">
        <authorList>
            <consortium name="Ensembl"/>
        </authorList>
    </citation>
    <scope>IDENTIFICATION</scope>
</reference>
<keyword evidence="4" id="KW-0963">Cytoplasm</keyword>
<protein>
    <recommendedName>
        <fullName evidence="3">LisH domain-containing protein ARMC9</fullName>
    </recommendedName>
</protein>
<dbReference type="FunFam" id="1.25.10.10:FF:000124">
    <property type="entry name" value="lisH domain-containing protein ARMC9 isoform X1"/>
    <property type="match status" value="1"/>
</dbReference>
<evidence type="ECO:0000256" key="5">
    <source>
        <dbReference type="ARBA" id="ARBA00022794"/>
    </source>
</evidence>
<dbReference type="Bgee" id="ENSELUG00000006247">
    <property type="expression patterns" value="Expressed in bone element and 14 other cell types or tissues"/>
</dbReference>
<dbReference type="Ensembl" id="ENSELUT00000077432.2">
    <property type="protein sequence ID" value="ENSELUP00000053013.2"/>
    <property type="gene ID" value="ENSELUG00000006247.3"/>
</dbReference>
<dbReference type="AlphaFoldDB" id="A0A6Q2XHG5"/>
<reference evidence="11" key="2">
    <citation type="submission" date="2020-02" db="EMBL/GenBank/DDBJ databases">
        <title>Esox lucius (northern pike) genome, fEsoLuc1, primary haplotype.</title>
        <authorList>
            <person name="Myers G."/>
            <person name="Karagic N."/>
            <person name="Meyer A."/>
            <person name="Pippel M."/>
            <person name="Reichard M."/>
            <person name="Winkler S."/>
            <person name="Tracey A."/>
            <person name="Sims Y."/>
            <person name="Howe K."/>
            <person name="Rhie A."/>
            <person name="Formenti G."/>
            <person name="Durbin R."/>
            <person name="Fedrigo O."/>
            <person name="Jarvis E.D."/>
        </authorList>
    </citation>
    <scope>NUCLEOTIDE SEQUENCE [LARGE SCALE GENOMIC DNA]</scope>
</reference>
<evidence type="ECO:0000259" key="9">
    <source>
        <dbReference type="Pfam" id="PF21050"/>
    </source>
</evidence>
<dbReference type="InterPro" id="IPR016024">
    <property type="entry name" value="ARM-type_fold"/>
</dbReference>
<dbReference type="InterPro" id="IPR011989">
    <property type="entry name" value="ARM-like"/>
</dbReference>
<feature type="domain" description="LisH" evidence="9">
    <location>
        <begin position="443"/>
        <end position="562"/>
    </location>
</feature>
<evidence type="ECO:0000313" key="12">
    <source>
        <dbReference type="Proteomes" id="UP000265140"/>
    </source>
</evidence>
<dbReference type="InterPro" id="IPR048957">
    <property type="entry name" value="ARMC9_LisH"/>
</dbReference>
<dbReference type="GO" id="GO:0036064">
    <property type="term" value="C:ciliary basal body"/>
    <property type="evidence" value="ECO:0007669"/>
    <property type="project" value="InterPro"/>
</dbReference>
<feature type="domain" description="ARMC9 CTLH-like" evidence="10">
    <location>
        <begin position="67"/>
        <end position="192"/>
    </location>
</feature>
<dbReference type="GO" id="GO:0097542">
    <property type="term" value="C:ciliary tip"/>
    <property type="evidence" value="ECO:0007669"/>
    <property type="project" value="TreeGrafter"/>
</dbReference>
<dbReference type="Gene3D" id="1.25.10.10">
    <property type="entry name" value="Leucine-rich Repeat Variant"/>
    <property type="match status" value="1"/>
</dbReference>
<feature type="compositionally biased region" description="Low complexity" evidence="8">
    <location>
        <begin position="750"/>
        <end position="761"/>
    </location>
</feature>
<proteinExistence type="predicted"/>
<dbReference type="SUPFAM" id="SSF48371">
    <property type="entry name" value="ARM repeat"/>
    <property type="match status" value="1"/>
</dbReference>
<gene>
    <name evidence="11" type="primary">ARMC9</name>
</gene>
<dbReference type="InterPro" id="IPR006594">
    <property type="entry name" value="LisH"/>
</dbReference>
<name>A0A6Q2XHG5_ESOLU</name>
<feature type="region of interest" description="Disordered" evidence="8">
    <location>
        <begin position="625"/>
        <end position="648"/>
    </location>
</feature>
<dbReference type="GeneTree" id="ENSGT00390000018026"/>
<dbReference type="InParanoid" id="A0A6Q2XHG5"/>
<evidence type="ECO:0000256" key="1">
    <source>
        <dbReference type="ARBA" id="ARBA00004114"/>
    </source>
</evidence>
<keyword evidence="7" id="KW-0966">Cell projection</keyword>
<dbReference type="Pfam" id="PF23138">
    <property type="entry name" value="CTLH_Armc9"/>
    <property type="match status" value="1"/>
</dbReference>
<feature type="region of interest" description="Disordered" evidence="8">
    <location>
        <begin position="662"/>
        <end position="690"/>
    </location>
</feature>
<evidence type="ECO:0000256" key="3">
    <source>
        <dbReference type="ARBA" id="ARBA00021146"/>
    </source>
</evidence>
<dbReference type="GO" id="GO:0060271">
    <property type="term" value="P:cilium assembly"/>
    <property type="evidence" value="ECO:0007669"/>
    <property type="project" value="InterPro"/>
</dbReference>
<evidence type="ECO:0000313" key="11">
    <source>
        <dbReference type="Ensembl" id="ENSELUP00000053013.2"/>
    </source>
</evidence>
<keyword evidence="12" id="KW-1185">Reference proteome</keyword>
<keyword evidence="6" id="KW-0206">Cytoskeleton</keyword>
<dbReference type="Pfam" id="PF21050">
    <property type="entry name" value="ARMC9_ARM"/>
    <property type="match status" value="1"/>
</dbReference>
<evidence type="ECO:0000256" key="2">
    <source>
        <dbReference type="ARBA" id="ARBA00004120"/>
    </source>
</evidence>
<organism evidence="11 12">
    <name type="scientific">Esox lucius</name>
    <name type="common">Northern pike</name>
    <dbReference type="NCBI Taxonomy" id="8010"/>
    <lineage>
        <taxon>Eukaryota</taxon>
        <taxon>Metazoa</taxon>
        <taxon>Chordata</taxon>
        <taxon>Craniata</taxon>
        <taxon>Vertebrata</taxon>
        <taxon>Euteleostomi</taxon>
        <taxon>Actinopterygii</taxon>
        <taxon>Neopterygii</taxon>
        <taxon>Teleostei</taxon>
        <taxon>Protacanthopterygii</taxon>
        <taxon>Esociformes</taxon>
        <taxon>Esocidae</taxon>
        <taxon>Esox</taxon>
    </lineage>
</organism>
<dbReference type="InterPro" id="IPR056327">
    <property type="entry name" value="ARMC9_CTLH-like_dom"/>
</dbReference>
<keyword evidence="5" id="KW-0970">Cilium biogenesis/degradation</keyword>
<feature type="compositionally biased region" description="Polar residues" evidence="8">
    <location>
        <begin position="767"/>
        <end position="779"/>
    </location>
</feature>
<dbReference type="PANTHER" id="PTHR14881:SF4">
    <property type="entry name" value="LISH DOMAIN-CONTAINING PROTEIN ARMC9"/>
    <property type="match status" value="1"/>
</dbReference>
<dbReference type="InterPro" id="IPR040369">
    <property type="entry name" value="ARMC9"/>
</dbReference>
<comment type="subcellular location">
    <subcellularLocation>
        <location evidence="2">Cytoplasm</location>
        <location evidence="2">Cytoskeleton</location>
        <location evidence="2">Cilium basal body</location>
    </subcellularLocation>
    <subcellularLocation>
        <location evidence="1">Cytoplasm</location>
        <location evidence="1">Cytoskeleton</location>
        <location evidence="1">Microtubule organizing center</location>
        <location evidence="1">Centrosome</location>
        <location evidence="1">Centriole</location>
    </subcellularLocation>
</comment>
<sequence length="804" mass="91314">MSSRETHVVEMGDILANEADLLGMIKEYLKFGEFDDTVHQFEKECKDKGKLIPKSRGNRLRDSKTLIIQKDLLSSFDDGDFKVFFELWEEYIPAEVRDSDPQTQKLEFYLHIHFTIFPLKIHLDRDGRITHFKQYLETRGATLSQTTEFLPYYALPFVPSPAVHPSFRDLFQDTWVPEVRRKLEAFLSATLKVTNAPRLLLLYLQLQLAEAERRASYYMRRFGKMQADHHRLIDVTAELVDSLEDTVRGKMVSPEYLQSVCLRLFSNHLRQSSVQSVDFTRPGTASSMLRASTAPLRPQEVPLLPSLDYDKLKRDLLGGSDRLKALLLQALRWRLTRSLHGEQRDTVLQAYISNDLLDLHSAQQKTMLRLTRLKNEIVRQYMARLINALASLSEGRAYLSQVPSVLLVLLESLKTEEKDSLSRENVLGALQKLSLRRSQQSAMIGAGLIGWLVEELQDSDCLSDYTLEYAVALLMNLCLRTRGKRECARNAKSILKVLTDLLGHENQQIRPYVNGALYSILAVPAVREEAREMSMEEILGCYSREENPELNRQIEFIIKQLNSVEYDVIPATLQLADDDMFLKQEDMMETDLDKEEVLLPQPRELSGETLLTTNYLGIMTNLATRSKKKSSAPPGVHEPLQRPVTPSSHRNALAMAEGVYQFRRPTSEDSLPPSRYSSRPPTRSGSRASTDDALRHSMVFVFVLWSRQSPIKQSRTILKYVKMKYSLNGEDVHGFSSCPRVSRTPGSDDAGGAPLRGRGLPPLAPQFSHSEPQQSSSRPGSAGSVGKNSAWLWYIGHKPHPLVP</sequence>
<feature type="compositionally biased region" description="Low complexity" evidence="8">
    <location>
        <begin position="670"/>
        <end position="688"/>
    </location>
</feature>
<reference evidence="12" key="1">
    <citation type="journal article" date="2014" name="PLoS ONE">
        <title>The genome and linkage map of the northern pike (Esox lucius): conserved synteny revealed between the salmonid sister group and the Neoteleostei.</title>
        <authorList>
            <person name="Rondeau E.B."/>
            <person name="Minkley D.R."/>
            <person name="Leong J.S."/>
            <person name="Messmer A.M."/>
            <person name="Jantzen J.R."/>
            <person name="von Schalburg K.R."/>
            <person name="Lemon C."/>
            <person name="Bird N.H."/>
            <person name="Koop B.F."/>
        </authorList>
    </citation>
    <scope>NUCLEOTIDE SEQUENCE</scope>
</reference>
<evidence type="ECO:0000256" key="6">
    <source>
        <dbReference type="ARBA" id="ARBA00023212"/>
    </source>
</evidence>
<feature type="region of interest" description="Disordered" evidence="8">
    <location>
        <begin position="735"/>
        <end position="785"/>
    </location>
</feature>
<reference evidence="11" key="4">
    <citation type="submission" date="2025-09" db="UniProtKB">
        <authorList>
            <consortium name="Ensembl"/>
        </authorList>
    </citation>
    <scope>IDENTIFICATION</scope>
</reference>
<dbReference type="GO" id="GO:0005814">
    <property type="term" value="C:centriole"/>
    <property type="evidence" value="ECO:0007669"/>
    <property type="project" value="UniProtKB-SubCell"/>
</dbReference>
<dbReference type="PANTHER" id="PTHR14881">
    <property type="entry name" value="LISH DOMAIN-CONTAINING PROTEIN ARMC9"/>
    <property type="match status" value="1"/>
</dbReference>
<dbReference type="Proteomes" id="UP000265140">
    <property type="component" value="Chromosome 8"/>
</dbReference>
<dbReference type="InterPro" id="IPR048959">
    <property type="entry name" value="ARMC9_ARM_dom"/>
</dbReference>
<evidence type="ECO:0000256" key="8">
    <source>
        <dbReference type="SAM" id="MobiDB-lite"/>
    </source>
</evidence>
<evidence type="ECO:0000259" key="10">
    <source>
        <dbReference type="Pfam" id="PF23138"/>
    </source>
</evidence>
<dbReference type="Pfam" id="PF21051">
    <property type="entry name" value="ARMC9_LisH"/>
    <property type="match status" value="1"/>
</dbReference>